<dbReference type="AlphaFoldDB" id="A0A084CNA4"/>
<dbReference type="Proteomes" id="UP000053784">
    <property type="component" value="Unassembled WGS sequence"/>
</dbReference>
<dbReference type="PANTHER" id="PTHR23117:SF13">
    <property type="entry name" value="GUANYLATE KINASE"/>
    <property type="match status" value="1"/>
</dbReference>
<dbReference type="Gene3D" id="3.30.63.10">
    <property type="entry name" value="Guanylate Kinase phosphate binding domain"/>
    <property type="match status" value="1"/>
</dbReference>
<proteinExistence type="inferred from homology"/>
<dbReference type="PROSITE" id="PS00856">
    <property type="entry name" value="GUANYLATE_KINASE_1"/>
    <property type="match status" value="1"/>
</dbReference>
<dbReference type="EC" id="2.7.4.8" evidence="4 13"/>
<keyword evidence="16" id="KW-1185">Reference proteome</keyword>
<feature type="binding site" evidence="13">
    <location>
        <begin position="11"/>
        <end position="18"/>
    </location>
    <ligand>
        <name>ATP</name>
        <dbReference type="ChEBI" id="CHEBI:30616"/>
    </ligand>
</feature>
<keyword evidence="6 13" id="KW-0963">Cytoplasm</keyword>
<keyword evidence="9 13" id="KW-0418">Kinase</keyword>
<keyword evidence="10 13" id="KW-0067">ATP-binding</keyword>
<evidence type="ECO:0000256" key="5">
    <source>
        <dbReference type="ARBA" id="ARBA00016296"/>
    </source>
</evidence>
<dbReference type="InterPro" id="IPR017665">
    <property type="entry name" value="Guanylate_kinase"/>
</dbReference>
<dbReference type="Gene3D" id="3.40.50.300">
    <property type="entry name" value="P-loop containing nucleotide triphosphate hydrolases"/>
    <property type="match status" value="1"/>
</dbReference>
<name>A0A084CNA4_9GAMM</name>
<dbReference type="NCBIfam" id="TIGR03263">
    <property type="entry name" value="guanyl_kin"/>
    <property type="match status" value="1"/>
</dbReference>
<dbReference type="InterPro" id="IPR027417">
    <property type="entry name" value="P-loop_NTPase"/>
</dbReference>
<dbReference type="PROSITE" id="PS50052">
    <property type="entry name" value="GUANYLATE_KINASE_2"/>
    <property type="match status" value="1"/>
</dbReference>
<evidence type="ECO:0000256" key="3">
    <source>
        <dbReference type="ARBA" id="ARBA00005790"/>
    </source>
</evidence>
<feature type="domain" description="Guanylate kinase-like" evidence="14">
    <location>
        <begin position="4"/>
        <end position="183"/>
    </location>
</feature>
<dbReference type="CDD" id="cd00071">
    <property type="entry name" value="GMPK"/>
    <property type="match status" value="1"/>
</dbReference>
<evidence type="ECO:0000256" key="6">
    <source>
        <dbReference type="ARBA" id="ARBA00022490"/>
    </source>
</evidence>
<comment type="catalytic activity">
    <reaction evidence="12 13">
        <text>GMP + ATP = GDP + ADP</text>
        <dbReference type="Rhea" id="RHEA:20780"/>
        <dbReference type="ChEBI" id="CHEBI:30616"/>
        <dbReference type="ChEBI" id="CHEBI:58115"/>
        <dbReference type="ChEBI" id="CHEBI:58189"/>
        <dbReference type="ChEBI" id="CHEBI:456216"/>
        <dbReference type="EC" id="2.7.4.8"/>
    </reaction>
</comment>
<evidence type="ECO:0000256" key="12">
    <source>
        <dbReference type="ARBA" id="ARBA00048594"/>
    </source>
</evidence>
<evidence type="ECO:0000256" key="4">
    <source>
        <dbReference type="ARBA" id="ARBA00012961"/>
    </source>
</evidence>
<evidence type="ECO:0000256" key="1">
    <source>
        <dbReference type="ARBA" id="ARBA00003531"/>
    </source>
</evidence>
<dbReference type="OrthoDB" id="9808150at2"/>
<dbReference type="GO" id="GO:0005829">
    <property type="term" value="C:cytosol"/>
    <property type="evidence" value="ECO:0007669"/>
    <property type="project" value="TreeGrafter"/>
</dbReference>
<dbReference type="STRING" id="1179155.CF67_25028"/>
<dbReference type="RefSeq" id="WP_034414061.1">
    <property type="nucleotide sequence ID" value="NZ_JGVK01000018.1"/>
</dbReference>
<evidence type="ECO:0000256" key="9">
    <source>
        <dbReference type="ARBA" id="ARBA00022777"/>
    </source>
</evidence>
<sequence length="206" mass="23747">MSKGTPYIISAPSGAGKSSLISAILKNSTHTMKVSISYTTRSIRPGEKNGVHYHFVSKKCFENLINHNEFLEYVKVFDNYYGTSRSWIEENLNKGIDILLDIDWQGARQIRKQIPSARSLFILPTSNYELKQRLENRAQDDKNVIAKRMAEAKSEISHYKEYDYIILNDDFNSALADFKSIIHSEKLRQHKQAKKYSNILNALLKK</sequence>
<evidence type="ECO:0000256" key="2">
    <source>
        <dbReference type="ARBA" id="ARBA00004496"/>
    </source>
</evidence>
<evidence type="ECO:0000256" key="13">
    <source>
        <dbReference type="HAMAP-Rule" id="MF_00328"/>
    </source>
</evidence>
<dbReference type="Pfam" id="PF00625">
    <property type="entry name" value="Guanylate_kin"/>
    <property type="match status" value="1"/>
</dbReference>
<protein>
    <recommendedName>
        <fullName evidence="5 13">Guanylate kinase</fullName>
        <ecNumber evidence="4 13">2.7.4.8</ecNumber>
    </recommendedName>
    <alternativeName>
        <fullName evidence="11 13">GMP kinase</fullName>
    </alternativeName>
</protein>
<dbReference type="InterPro" id="IPR008145">
    <property type="entry name" value="GK/Ca_channel_bsu"/>
</dbReference>
<dbReference type="InterPro" id="IPR008144">
    <property type="entry name" value="Guanylate_kin-like_dom"/>
</dbReference>
<keyword evidence="8 13" id="KW-0547">Nucleotide-binding</keyword>
<reference evidence="15 16" key="1">
    <citation type="submission" date="2014-03" db="EMBL/GenBank/DDBJ databases">
        <title>Selection and divergence in the genomes of co-occurring obligate luminous symbionts with specific hosts.</title>
        <authorList>
            <person name="Hendry T.A."/>
            <person name="de Wet J.R."/>
            <person name="Dunlap P.V."/>
        </authorList>
    </citation>
    <scope>NUCLEOTIDE SEQUENCE [LARGE SCALE GENOMIC DNA]</scope>
    <source>
        <strain evidence="15 16">Ppalp.1</strain>
    </source>
</reference>
<dbReference type="FunFam" id="3.30.63.10:FF:000005">
    <property type="entry name" value="Guanylate kinase"/>
    <property type="match status" value="1"/>
</dbReference>
<keyword evidence="7 13" id="KW-0808">Transferase</keyword>
<comment type="caution">
    <text evidence="15">The sequence shown here is derived from an EMBL/GenBank/DDBJ whole genome shotgun (WGS) entry which is preliminary data.</text>
</comment>
<comment type="function">
    <text evidence="1 13">Essential for recycling GMP and indirectly, cGMP.</text>
</comment>
<comment type="subcellular location">
    <subcellularLocation>
        <location evidence="2 13">Cytoplasm</location>
    </subcellularLocation>
</comment>
<dbReference type="InterPro" id="IPR020590">
    <property type="entry name" value="Guanylate_kinase_CS"/>
</dbReference>
<evidence type="ECO:0000256" key="10">
    <source>
        <dbReference type="ARBA" id="ARBA00022840"/>
    </source>
</evidence>
<evidence type="ECO:0000256" key="11">
    <source>
        <dbReference type="ARBA" id="ARBA00030128"/>
    </source>
</evidence>
<evidence type="ECO:0000259" key="14">
    <source>
        <dbReference type="PROSITE" id="PS50052"/>
    </source>
</evidence>
<organism evidence="15 16">
    <name type="scientific">Candidatus Photodesmus blepharonis</name>
    <dbReference type="NCBI Taxonomy" id="1179155"/>
    <lineage>
        <taxon>Bacteria</taxon>
        <taxon>Pseudomonadati</taxon>
        <taxon>Pseudomonadota</taxon>
        <taxon>Gammaproteobacteria</taxon>
        <taxon>Vibrionales</taxon>
        <taxon>Vibrionaceae</taxon>
        <taxon>Candidatus Photodesmus</taxon>
    </lineage>
</organism>
<dbReference type="SMART" id="SM00072">
    <property type="entry name" value="GuKc"/>
    <property type="match status" value="1"/>
</dbReference>
<evidence type="ECO:0000313" key="15">
    <source>
        <dbReference type="EMBL" id="KEY91283.1"/>
    </source>
</evidence>
<evidence type="ECO:0000256" key="8">
    <source>
        <dbReference type="ARBA" id="ARBA00022741"/>
    </source>
</evidence>
<dbReference type="EMBL" id="JGVK01000018">
    <property type="protein sequence ID" value="KEY91283.1"/>
    <property type="molecule type" value="Genomic_DNA"/>
</dbReference>
<gene>
    <name evidence="13 15" type="primary">gmk</name>
    <name evidence="15" type="ORF">CF67_25028</name>
</gene>
<dbReference type="GO" id="GO:0004385">
    <property type="term" value="F:GMP kinase activity"/>
    <property type="evidence" value="ECO:0007669"/>
    <property type="project" value="UniProtKB-UniRule"/>
</dbReference>
<accession>A0A084CNA4</accession>
<dbReference type="GO" id="GO:0005524">
    <property type="term" value="F:ATP binding"/>
    <property type="evidence" value="ECO:0007669"/>
    <property type="project" value="UniProtKB-UniRule"/>
</dbReference>
<dbReference type="SUPFAM" id="SSF52540">
    <property type="entry name" value="P-loop containing nucleoside triphosphate hydrolases"/>
    <property type="match status" value="1"/>
</dbReference>
<dbReference type="HAMAP" id="MF_00328">
    <property type="entry name" value="Guanylate_kinase"/>
    <property type="match status" value="1"/>
</dbReference>
<evidence type="ECO:0000256" key="7">
    <source>
        <dbReference type="ARBA" id="ARBA00022679"/>
    </source>
</evidence>
<evidence type="ECO:0000313" key="16">
    <source>
        <dbReference type="Proteomes" id="UP000053784"/>
    </source>
</evidence>
<dbReference type="eggNOG" id="COG0194">
    <property type="taxonomic scope" value="Bacteria"/>
</dbReference>
<comment type="similarity">
    <text evidence="3 13">Belongs to the guanylate kinase family.</text>
</comment>
<dbReference type="PANTHER" id="PTHR23117">
    <property type="entry name" value="GUANYLATE KINASE-RELATED"/>
    <property type="match status" value="1"/>
</dbReference>